<name>U3IP85_ANAPP</name>
<dbReference type="InterPro" id="IPR026173">
    <property type="entry name" value="SPAG17"/>
</dbReference>
<dbReference type="Ensembl" id="ENSAPLT00000009744.2">
    <property type="protein sequence ID" value="ENSAPLP00000009058.2"/>
    <property type="gene ID" value="ENSAPLG00000009356.2"/>
</dbReference>
<sequence length="416" mass="47714">HHIWEEVLRGTSEMRGMVRQYKLNYLSTNLEAAKAILDSGEEIPVTLTGKLLKFQLLCLKQKDLQRREAEKKLALGSALFESIACLMYDSLDWRRQYCNYLENTKFINVPELSESKSTQSPATEIQPTPQGTPSKKKGQEEFPVLAASMDMRYYNDLLNQIPEEYFSVPLMLNCMLEQVIASEEDLTPPSLVVPERRADGLHHTIADHIASVLPSLPLSDSEKKNLYDYFAPKYSEETVTPKYPLLFNYHDTLAQRLHLLKVQDNLNPEKIEHEMMDKLPLRELIHFTLPSTVNNTKRLASVHELMHYFTSELLSWAEVERAFRVFTFESLRLTGLSDSGLLESSGSMVGGDSEVSYIPWDNPARFARQLRQLFLMETKLNEKSPRGSGKNLSIYVTPEEFKSAIYFTISFAVTRQ</sequence>
<evidence type="ECO:0000313" key="3">
    <source>
        <dbReference type="Proteomes" id="UP000016666"/>
    </source>
</evidence>
<accession>U3IP85</accession>
<reference evidence="2 3" key="1">
    <citation type="submission" date="2017-10" db="EMBL/GenBank/DDBJ databases">
        <title>A new Pekin duck reference genome.</title>
        <authorList>
            <person name="Hou Z.-C."/>
            <person name="Zhou Z.-K."/>
            <person name="Zhu F."/>
            <person name="Hou S.-S."/>
        </authorList>
    </citation>
    <scope>NUCLEOTIDE SEQUENCE [LARGE SCALE GENOMIC DNA]</scope>
</reference>
<evidence type="ECO:0000313" key="2">
    <source>
        <dbReference type="Ensembl" id="ENSAPLP00000009058.2"/>
    </source>
</evidence>
<reference evidence="2" key="2">
    <citation type="submission" date="2025-08" db="UniProtKB">
        <authorList>
            <consortium name="Ensembl"/>
        </authorList>
    </citation>
    <scope>IDENTIFICATION</scope>
</reference>
<dbReference type="Proteomes" id="UP000016666">
    <property type="component" value="Chromosome 1"/>
</dbReference>
<reference evidence="2" key="3">
    <citation type="submission" date="2025-09" db="UniProtKB">
        <authorList>
            <consortium name="Ensembl"/>
        </authorList>
    </citation>
    <scope>IDENTIFICATION</scope>
</reference>
<dbReference type="GO" id="GO:1904158">
    <property type="term" value="P:axonemal central apparatus assembly"/>
    <property type="evidence" value="ECO:0007669"/>
    <property type="project" value="TreeGrafter"/>
</dbReference>
<proteinExistence type="predicted"/>
<feature type="region of interest" description="Disordered" evidence="1">
    <location>
        <begin position="113"/>
        <end position="138"/>
    </location>
</feature>
<dbReference type="PANTHER" id="PTHR21963">
    <property type="entry name" value="PF6"/>
    <property type="match status" value="1"/>
</dbReference>
<protein>
    <submittedName>
        <fullName evidence="2">Sperm associated antigen 17</fullName>
    </submittedName>
</protein>
<dbReference type="GeneTree" id="ENSGT00390000013693"/>
<evidence type="ECO:0000256" key="1">
    <source>
        <dbReference type="SAM" id="MobiDB-lite"/>
    </source>
</evidence>
<dbReference type="PANTHER" id="PTHR21963:SF1">
    <property type="entry name" value="SPERM-ASSOCIATED ANTIGEN 17"/>
    <property type="match status" value="1"/>
</dbReference>
<organism evidence="2 3">
    <name type="scientific">Anas platyrhynchos platyrhynchos</name>
    <name type="common">Northern mallard</name>
    <dbReference type="NCBI Taxonomy" id="8840"/>
    <lineage>
        <taxon>Eukaryota</taxon>
        <taxon>Metazoa</taxon>
        <taxon>Chordata</taxon>
        <taxon>Craniata</taxon>
        <taxon>Vertebrata</taxon>
        <taxon>Euteleostomi</taxon>
        <taxon>Archelosauria</taxon>
        <taxon>Archosauria</taxon>
        <taxon>Dinosauria</taxon>
        <taxon>Saurischia</taxon>
        <taxon>Theropoda</taxon>
        <taxon>Coelurosauria</taxon>
        <taxon>Aves</taxon>
        <taxon>Neognathae</taxon>
        <taxon>Galloanserae</taxon>
        <taxon>Anseriformes</taxon>
        <taxon>Anatidae</taxon>
        <taxon>Anatinae</taxon>
        <taxon>Anas</taxon>
    </lineage>
</organism>
<dbReference type="GO" id="GO:0003351">
    <property type="term" value="P:epithelial cilium movement involved in extracellular fluid movement"/>
    <property type="evidence" value="ECO:0007669"/>
    <property type="project" value="TreeGrafter"/>
</dbReference>
<dbReference type="AlphaFoldDB" id="U3IP85"/>
<dbReference type="HOGENOM" id="CLU_350886_0_0_1"/>
<keyword evidence="3" id="KW-1185">Reference proteome</keyword>
<dbReference type="GO" id="GO:1990716">
    <property type="term" value="C:axonemal central apparatus"/>
    <property type="evidence" value="ECO:0007669"/>
    <property type="project" value="TreeGrafter"/>
</dbReference>
<feature type="compositionally biased region" description="Polar residues" evidence="1">
    <location>
        <begin position="115"/>
        <end position="133"/>
    </location>
</feature>
<gene>
    <name evidence="2" type="primary">SPAG17</name>
</gene>
<dbReference type="GO" id="GO:0005576">
    <property type="term" value="C:extracellular region"/>
    <property type="evidence" value="ECO:0007669"/>
    <property type="project" value="GOC"/>
</dbReference>